<protein>
    <submittedName>
        <fullName evidence="1">Uncharacterized protein</fullName>
    </submittedName>
</protein>
<proteinExistence type="predicted"/>
<name>A0A1B8QS56_MORNO</name>
<keyword evidence="4" id="KW-1185">Reference proteome</keyword>
<evidence type="ECO:0000313" key="1">
    <source>
        <dbReference type="EMBL" id="OBX87197.1"/>
    </source>
</evidence>
<dbReference type="STRING" id="478.A7456_08650"/>
<dbReference type="EMBL" id="CP065728">
    <property type="protein sequence ID" value="QPT44177.1"/>
    <property type="molecule type" value="Genomic_DNA"/>
</dbReference>
<sequence length="524" mass="60455">MQTNTKTTKKPVTWHIATNHLNLAYMTSIGMVPPISFLGNKYYHDCLAWFGDYIPLFNTVPQNIHEYNIDEDKRILKPCVLTLKKDFTDDLDKRQIKELPAFVNGSWQMIDIHVDGFHGVDVLLVPAPISLSDIEHVTFKNINDESIFLERLSNSANSLTLPIKKANERLFDKKNTHDIKMYQNLGLLGELPLINSLNQNEANAITAIINHLMILSNTNKKAGQLLNYIQYGKNHFDLDDKKEDELLKDIGDWVRSSGQYQTMSNTIGQVLLELIKSLIAYKDNSEFSSAKDIILYTLAKISSNEQSLSFVEDMREHLRFSNESTDDLLKKYPKPLQRSVILFISRDDVLELWQKIGIYEDNLSELDMLLASLLFAVATGWQGLPKEFKCYANKQNYSQKLFTQLVQNITIISGLTNVQEIKTPLSNIWFGDFSALTKQLLLHINEHENLDFVTYEIILPENIELSAKRDKVIIKTLGKKPKINHTIDEKGFLEYFRQMRWFDFDKDQQLQTIIKKIEKTAKQS</sequence>
<dbReference type="Proteomes" id="UP000594834">
    <property type="component" value="Chromosome"/>
</dbReference>
<accession>A0A1B8QS56</accession>
<evidence type="ECO:0000313" key="2">
    <source>
        <dbReference type="EMBL" id="QPT44177.1"/>
    </source>
</evidence>
<dbReference type="EMBL" id="LXTW01000003">
    <property type="protein sequence ID" value="OBX87197.1"/>
    <property type="molecule type" value="Genomic_DNA"/>
</dbReference>
<reference evidence="1 3" key="1">
    <citation type="submission" date="2016-05" db="EMBL/GenBank/DDBJ databases">
        <title>Draft genome sequence of Moraxella nonliquefaciens CCUG 348T.</title>
        <authorList>
            <person name="Salva-Serra F."/>
            <person name="Engstrom-Jakobsson H."/>
            <person name="Thorell K."/>
            <person name="Gonzales-Siles L."/>
            <person name="Karlsson R."/>
            <person name="Boulund F."/>
            <person name="Engstrand L."/>
            <person name="Kristiansson E."/>
            <person name="Moore E."/>
        </authorList>
    </citation>
    <scope>NUCLEOTIDE SEQUENCE [LARGE SCALE GENOMIC DNA]</scope>
    <source>
        <strain evidence="1 3">CCUG 348</strain>
    </source>
</reference>
<evidence type="ECO:0000313" key="3">
    <source>
        <dbReference type="Proteomes" id="UP000092575"/>
    </source>
</evidence>
<dbReference type="RefSeq" id="WP_067007174.1">
    <property type="nucleotide sequence ID" value="NZ_CP065728.1"/>
</dbReference>
<organism evidence="1 3">
    <name type="scientific">Moraxella nonliquefaciens</name>
    <dbReference type="NCBI Taxonomy" id="478"/>
    <lineage>
        <taxon>Bacteria</taxon>
        <taxon>Pseudomonadati</taxon>
        <taxon>Pseudomonadota</taxon>
        <taxon>Gammaproteobacteria</taxon>
        <taxon>Moraxellales</taxon>
        <taxon>Moraxellaceae</taxon>
        <taxon>Moraxella</taxon>
    </lineage>
</organism>
<gene>
    <name evidence="1" type="ORF">A7456_08650</name>
    <name evidence="2" type="ORF">I6G26_08935</name>
</gene>
<reference evidence="2 4" key="2">
    <citation type="submission" date="2020-12" db="EMBL/GenBank/DDBJ databases">
        <title>FDA dAtabase for Regulatory Grade micrObial Sequences (FDA-ARGOS): Supporting development and validation of Infectious Disease Dx tests.</title>
        <authorList>
            <person name="Sproer C."/>
            <person name="Gronow S."/>
            <person name="Severitt S."/>
            <person name="Schroder I."/>
            <person name="Tallon L."/>
            <person name="Sadzewicz L."/>
            <person name="Zhao X."/>
            <person name="Boylan J."/>
            <person name="Ott S."/>
            <person name="Bowen H."/>
            <person name="Vavikolanu K."/>
            <person name="Mehta A."/>
            <person name="Aluvathingal J."/>
            <person name="Nadendla S."/>
            <person name="Lowell S."/>
            <person name="Myers T."/>
            <person name="Yan Y."/>
            <person name="Sichtig H."/>
        </authorList>
    </citation>
    <scope>NUCLEOTIDE SEQUENCE [LARGE SCALE GENOMIC DNA]</scope>
    <source>
        <strain evidence="2 4">FDAARGOS_869</strain>
    </source>
</reference>
<dbReference type="Proteomes" id="UP000092575">
    <property type="component" value="Unassembled WGS sequence"/>
</dbReference>
<dbReference type="AlphaFoldDB" id="A0A1B8QS56"/>
<evidence type="ECO:0000313" key="4">
    <source>
        <dbReference type="Proteomes" id="UP000594834"/>
    </source>
</evidence>